<reference evidence="2 3" key="1">
    <citation type="submission" date="2018-11" db="EMBL/GenBank/DDBJ databases">
        <authorList>
            <consortium name="Pathogen Informatics"/>
        </authorList>
    </citation>
    <scope>NUCLEOTIDE SEQUENCE [LARGE SCALE GENOMIC DNA]</scope>
</reference>
<evidence type="ECO:0000256" key="1">
    <source>
        <dbReference type="SAM" id="MobiDB-lite"/>
    </source>
</evidence>
<keyword evidence="3" id="KW-1185">Reference proteome</keyword>
<protein>
    <submittedName>
        <fullName evidence="2">Uncharacterized protein</fullName>
    </submittedName>
</protein>
<dbReference type="EMBL" id="UYRV01006713">
    <property type="protein sequence ID" value="VDK53921.1"/>
    <property type="molecule type" value="Genomic_DNA"/>
</dbReference>
<gene>
    <name evidence="2" type="ORF">CGOC_LOCUS2832</name>
</gene>
<evidence type="ECO:0000313" key="2">
    <source>
        <dbReference type="EMBL" id="VDK53921.1"/>
    </source>
</evidence>
<name>A0A3P6SII9_CYLGO</name>
<feature type="region of interest" description="Disordered" evidence="1">
    <location>
        <begin position="1"/>
        <end position="22"/>
    </location>
</feature>
<dbReference type="AlphaFoldDB" id="A0A3P6SII9"/>
<proteinExistence type="predicted"/>
<accession>A0A3P6SII9</accession>
<dbReference type="Proteomes" id="UP000271889">
    <property type="component" value="Unassembled WGS sequence"/>
</dbReference>
<organism evidence="2 3">
    <name type="scientific">Cylicostephanus goldi</name>
    <name type="common">Nematode worm</name>
    <dbReference type="NCBI Taxonomy" id="71465"/>
    <lineage>
        <taxon>Eukaryota</taxon>
        <taxon>Metazoa</taxon>
        <taxon>Ecdysozoa</taxon>
        <taxon>Nematoda</taxon>
        <taxon>Chromadorea</taxon>
        <taxon>Rhabditida</taxon>
        <taxon>Rhabditina</taxon>
        <taxon>Rhabditomorpha</taxon>
        <taxon>Strongyloidea</taxon>
        <taxon>Strongylidae</taxon>
        <taxon>Cylicostephanus</taxon>
    </lineage>
</organism>
<dbReference type="OrthoDB" id="5877254at2759"/>
<evidence type="ECO:0000313" key="3">
    <source>
        <dbReference type="Proteomes" id="UP000271889"/>
    </source>
</evidence>
<dbReference type="PANTHER" id="PTHR31063:SF4">
    <property type="entry name" value="IBR DOMAIN-CONTAINING PROTEIN"/>
    <property type="match status" value="1"/>
</dbReference>
<sequence length="136" mass="15779">MSYSDPEEFSILSQKGRSPNYAKQMRPIKKHMRKSSYVTKTLFDPMDTLSKRVRRTVVADKTDGFCLDVPYSMNKKKRWEKIDATTLLKIRQNHPAETLETLVVNREDVPLPGILSNLRHGLLTPLFQQIVYTVLQ</sequence>
<dbReference type="PANTHER" id="PTHR31063">
    <property type="entry name" value="PROTEIN CBG08668"/>
    <property type="match status" value="1"/>
</dbReference>